<keyword evidence="1" id="KW-1133">Transmembrane helix</keyword>
<organism evidence="2 3">
    <name type="scientific">Natronobacterium texcoconense</name>
    <dbReference type="NCBI Taxonomy" id="1095778"/>
    <lineage>
        <taxon>Archaea</taxon>
        <taxon>Methanobacteriati</taxon>
        <taxon>Methanobacteriota</taxon>
        <taxon>Stenosarchaea group</taxon>
        <taxon>Halobacteria</taxon>
        <taxon>Halobacteriales</taxon>
        <taxon>Natrialbaceae</taxon>
        <taxon>Natronobacterium</taxon>
    </lineage>
</organism>
<reference evidence="3" key="1">
    <citation type="submission" date="2016-10" db="EMBL/GenBank/DDBJ databases">
        <authorList>
            <person name="Varghese N."/>
            <person name="Submissions S."/>
        </authorList>
    </citation>
    <scope>NUCLEOTIDE SEQUENCE [LARGE SCALE GENOMIC DNA]</scope>
    <source>
        <strain evidence="3">DSM 24767</strain>
    </source>
</reference>
<evidence type="ECO:0000313" key="2">
    <source>
        <dbReference type="EMBL" id="SDQ96826.1"/>
    </source>
</evidence>
<proteinExistence type="predicted"/>
<sequence>MENERVAAPAGPSERVYIVLGIVCAVAAVYFQTAVFGPLALYFAFRLYRLDATSTGVAVALLGLLSIGLGFLYPAYSNN</sequence>
<keyword evidence="1" id="KW-0472">Membrane</keyword>
<dbReference type="OrthoDB" id="379841at2157"/>
<protein>
    <submittedName>
        <fullName evidence="2">Uncharacterized protein</fullName>
    </submittedName>
</protein>
<keyword evidence="3" id="KW-1185">Reference proteome</keyword>
<evidence type="ECO:0000313" key="3">
    <source>
        <dbReference type="Proteomes" id="UP000198848"/>
    </source>
</evidence>
<accession>A0A1H1F8S1</accession>
<keyword evidence="1" id="KW-0812">Transmembrane</keyword>
<dbReference type="Proteomes" id="UP000198848">
    <property type="component" value="Unassembled WGS sequence"/>
</dbReference>
<name>A0A1H1F8S1_NATTX</name>
<feature type="transmembrane region" description="Helical" evidence="1">
    <location>
        <begin position="57"/>
        <end position="76"/>
    </location>
</feature>
<dbReference type="EMBL" id="FNLC01000002">
    <property type="protein sequence ID" value="SDQ96826.1"/>
    <property type="molecule type" value="Genomic_DNA"/>
</dbReference>
<evidence type="ECO:0000256" key="1">
    <source>
        <dbReference type="SAM" id="Phobius"/>
    </source>
</evidence>
<gene>
    <name evidence="2" type="ORF">SAMN04489842_1851</name>
</gene>
<feature type="transmembrane region" description="Helical" evidence="1">
    <location>
        <begin position="16"/>
        <end position="45"/>
    </location>
</feature>
<dbReference type="RefSeq" id="WP_090380660.1">
    <property type="nucleotide sequence ID" value="NZ_FNLC01000002.1"/>
</dbReference>
<dbReference type="AlphaFoldDB" id="A0A1H1F8S1"/>